<dbReference type="InterPro" id="IPR000008">
    <property type="entry name" value="C2_dom"/>
</dbReference>
<protein>
    <recommendedName>
        <fullName evidence="3">C2 domain-containing protein</fullName>
    </recommendedName>
</protein>
<dbReference type="GO" id="GO:0046872">
    <property type="term" value="F:metal ion binding"/>
    <property type="evidence" value="ECO:0007669"/>
    <property type="project" value="UniProtKB-KW"/>
</dbReference>
<sequence length="205" mass="23442">MVCGRGVMNVEVHMAEGIKGEYLFGLRNASAYVVMKYGYGHKKKKLKSQIHRGSGAKPRWNETFSYNIMNPSAPENTPLLHFEIKNHHYFTRKHNVLGRVSISNIQEYVASKPHFRTQYMWLPIFHVSSKRHTPEPHGNLLVKFYFESKDETYFGDGEYREDQAWSHSAKSYDGVPANCINPDYTILDEISVDGVAGTVIKLGIT</sequence>
<name>A0ABD1Y142_9MARC</name>
<organism evidence="4 5">
    <name type="scientific">Riccia fluitans</name>
    <dbReference type="NCBI Taxonomy" id="41844"/>
    <lineage>
        <taxon>Eukaryota</taxon>
        <taxon>Viridiplantae</taxon>
        <taxon>Streptophyta</taxon>
        <taxon>Embryophyta</taxon>
        <taxon>Marchantiophyta</taxon>
        <taxon>Marchantiopsida</taxon>
        <taxon>Marchantiidae</taxon>
        <taxon>Marchantiales</taxon>
        <taxon>Ricciaceae</taxon>
        <taxon>Riccia</taxon>
    </lineage>
</organism>
<dbReference type="Proteomes" id="UP001605036">
    <property type="component" value="Unassembled WGS sequence"/>
</dbReference>
<feature type="domain" description="C2" evidence="3">
    <location>
        <begin position="1"/>
        <end position="122"/>
    </location>
</feature>
<dbReference type="EMBL" id="JBHFFA010000006">
    <property type="protein sequence ID" value="KAL2620457.1"/>
    <property type="molecule type" value="Genomic_DNA"/>
</dbReference>
<dbReference type="SUPFAM" id="SSF49562">
    <property type="entry name" value="C2 domain (Calcium/lipid-binding domain, CaLB)"/>
    <property type="match status" value="1"/>
</dbReference>
<dbReference type="PANTHER" id="PTHR46502">
    <property type="entry name" value="C2 DOMAIN-CONTAINING"/>
    <property type="match status" value="1"/>
</dbReference>
<dbReference type="AlphaFoldDB" id="A0ABD1Y142"/>
<evidence type="ECO:0000256" key="1">
    <source>
        <dbReference type="ARBA" id="ARBA00022723"/>
    </source>
</evidence>
<dbReference type="PROSITE" id="PS50004">
    <property type="entry name" value="C2"/>
    <property type="match status" value="1"/>
</dbReference>
<evidence type="ECO:0000256" key="2">
    <source>
        <dbReference type="ARBA" id="ARBA00022837"/>
    </source>
</evidence>
<proteinExistence type="predicted"/>
<keyword evidence="1" id="KW-0479">Metal-binding</keyword>
<dbReference type="Pfam" id="PF00168">
    <property type="entry name" value="C2"/>
    <property type="match status" value="1"/>
</dbReference>
<dbReference type="InterPro" id="IPR035892">
    <property type="entry name" value="C2_domain_sf"/>
</dbReference>
<gene>
    <name evidence="4" type="ORF">R1flu_000662</name>
</gene>
<keyword evidence="2" id="KW-0106">Calcium</keyword>
<keyword evidence="5" id="KW-1185">Reference proteome</keyword>
<evidence type="ECO:0000313" key="5">
    <source>
        <dbReference type="Proteomes" id="UP001605036"/>
    </source>
</evidence>
<dbReference type="SMART" id="SM00239">
    <property type="entry name" value="C2"/>
    <property type="match status" value="1"/>
</dbReference>
<accession>A0ABD1Y142</accession>
<reference evidence="4 5" key="1">
    <citation type="submission" date="2024-09" db="EMBL/GenBank/DDBJ databases">
        <title>Chromosome-scale assembly of Riccia fluitans.</title>
        <authorList>
            <person name="Paukszto L."/>
            <person name="Sawicki J."/>
            <person name="Karawczyk K."/>
            <person name="Piernik-Szablinska J."/>
            <person name="Szczecinska M."/>
            <person name="Mazdziarz M."/>
        </authorList>
    </citation>
    <scope>NUCLEOTIDE SEQUENCE [LARGE SCALE GENOMIC DNA]</scope>
    <source>
        <strain evidence="4">Rf_01</strain>
        <tissue evidence="4">Aerial parts of the thallus</tissue>
    </source>
</reference>
<evidence type="ECO:0000313" key="4">
    <source>
        <dbReference type="EMBL" id="KAL2620457.1"/>
    </source>
</evidence>
<comment type="caution">
    <text evidence="4">The sequence shown here is derived from an EMBL/GenBank/DDBJ whole genome shotgun (WGS) entry which is preliminary data.</text>
</comment>
<dbReference type="Gene3D" id="2.60.40.150">
    <property type="entry name" value="C2 domain"/>
    <property type="match status" value="1"/>
</dbReference>
<evidence type="ECO:0000259" key="3">
    <source>
        <dbReference type="PROSITE" id="PS50004"/>
    </source>
</evidence>
<dbReference type="PANTHER" id="PTHR46502:SF2">
    <property type="entry name" value="16 KDA PHLOEM PROTEIN 2"/>
    <property type="match status" value="1"/>
</dbReference>